<evidence type="ECO:0000313" key="5">
    <source>
        <dbReference type="Proteomes" id="UP000235828"/>
    </source>
</evidence>
<dbReference type="GO" id="GO:0016887">
    <property type="term" value="F:ATP hydrolysis activity"/>
    <property type="evidence" value="ECO:0007669"/>
    <property type="project" value="InterPro"/>
</dbReference>
<keyword evidence="1" id="KW-0547">Nucleotide-binding</keyword>
<evidence type="ECO:0000259" key="3">
    <source>
        <dbReference type="PROSITE" id="PS50893"/>
    </source>
</evidence>
<dbReference type="SUPFAM" id="SSF52540">
    <property type="entry name" value="P-loop containing nucleoside triphosphate hydrolases"/>
    <property type="match status" value="1"/>
</dbReference>
<dbReference type="EMBL" id="LT960611">
    <property type="protein sequence ID" value="SON49796.1"/>
    <property type="molecule type" value="Genomic_DNA"/>
</dbReference>
<dbReference type="CDD" id="cd03214">
    <property type="entry name" value="ABC_Iron-Siderophores_B12_Hemin"/>
    <property type="match status" value="1"/>
</dbReference>
<dbReference type="InterPro" id="IPR027417">
    <property type="entry name" value="P-loop_NTPase"/>
</dbReference>
<dbReference type="Pfam" id="PF00005">
    <property type="entry name" value="ABC_tran"/>
    <property type="match status" value="1"/>
</dbReference>
<dbReference type="InterPro" id="IPR017871">
    <property type="entry name" value="ABC_transporter-like_CS"/>
</dbReference>
<sequence>MHVDVRNLGYQVGKHALLSGISLSIESGKKIGLLGPNGSGKTTLLKLIAGLIQPSQGQIAFNTTPSVDIKRKEMAQIIGLMAQHSLAECPLLVKDIVLLGQLFGRDHKLFKQVVSSTQIDTLLEQTFYQLSGGEQQRVMLAQLLYQNPNILLLDEPANHLDMHNIWQLMSQVSDCCKTVITSFHCFNSAAQFCDELVLLKNGNIHTHGSVEQVLTPKNLHAVFGIETEIVTKKNGRIAVLVNGFSSRST</sequence>
<dbReference type="PANTHER" id="PTHR42794:SF2">
    <property type="entry name" value="ABC TRANSPORTER ATP-BINDING PROTEIN"/>
    <property type="match status" value="1"/>
</dbReference>
<accession>A0A2N8ZD21</accession>
<dbReference type="PANTHER" id="PTHR42794">
    <property type="entry name" value="HEMIN IMPORT ATP-BINDING PROTEIN HMUV"/>
    <property type="match status" value="1"/>
</dbReference>
<evidence type="ECO:0000256" key="1">
    <source>
        <dbReference type="ARBA" id="ARBA00022741"/>
    </source>
</evidence>
<dbReference type="InterPro" id="IPR003439">
    <property type="entry name" value="ABC_transporter-like_ATP-bd"/>
</dbReference>
<reference evidence="4 5" key="1">
    <citation type="submission" date="2017-10" db="EMBL/GenBank/DDBJ databases">
        <authorList>
            <person name="Banno H."/>
            <person name="Chua N.-H."/>
        </authorList>
    </citation>
    <scope>NUCLEOTIDE SEQUENCE [LARGE SCALE GENOMIC DNA]</scope>
    <source>
        <strain evidence="4">Vibrio tapetis CECT4600</strain>
    </source>
</reference>
<dbReference type="Proteomes" id="UP000235828">
    <property type="component" value="Chromosome A"/>
</dbReference>
<dbReference type="AlphaFoldDB" id="A0A2N8ZD21"/>
<dbReference type="RefSeq" id="WP_102522406.1">
    <property type="nucleotide sequence ID" value="NZ_LT960611.1"/>
</dbReference>
<dbReference type="OrthoDB" id="5866165at2"/>
<dbReference type="KEGG" id="vta:A1817"/>
<protein>
    <submittedName>
        <fullName evidence="4">Putative Fe(3+) dicitrate transport ATP-binding protein FecE</fullName>
    </submittedName>
</protein>
<feature type="domain" description="ABC transporter" evidence="3">
    <location>
        <begin position="3"/>
        <end position="226"/>
    </location>
</feature>
<organism evidence="4 5">
    <name type="scientific">Vibrio tapetis subsp. tapetis</name>
    <dbReference type="NCBI Taxonomy" id="1671868"/>
    <lineage>
        <taxon>Bacteria</taxon>
        <taxon>Pseudomonadati</taxon>
        <taxon>Pseudomonadota</taxon>
        <taxon>Gammaproteobacteria</taxon>
        <taxon>Vibrionales</taxon>
        <taxon>Vibrionaceae</taxon>
        <taxon>Vibrio</taxon>
    </lineage>
</organism>
<gene>
    <name evidence="4" type="ORF">VTAP4600_A1817</name>
</gene>
<dbReference type="InterPro" id="IPR003593">
    <property type="entry name" value="AAA+_ATPase"/>
</dbReference>
<keyword evidence="2 4" id="KW-0067">ATP-binding</keyword>
<keyword evidence="5" id="KW-1185">Reference proteome</keyword>
<dbReference type="Gene3D" id="3.40.50.300">
    <property type="entry name" value="P-loop containing nucleotide triphosphate hydrolases"/>
    <property type="match status" value="1"/>
</dbReference>
<evidence type="ECO:0000313" key="4">
    <source>
        <dbReference type="EMBL" id="SON49796.1"/>
    </source>
</evidence>
<dbReference type="PROSITE" id="PS00211">
    <property type="entry name" value="ABC_TRANSPORTER_1"/>
    <property type="match status" value="1"/>
</dbReference>
<proteinExistence type="predicted"/>
<dbReference type="PROSITE" id="PS50893">
    <property type="entry name" value="ABC_TRANSPORTER_2"/>
    <property type="match status" value="1"/>
</dbReference>
<name>A0A2N8ZD21_9VIBR</name>
<evidence type="ECO:0000256" key="2">
    <source>
        <dbReference type="ARBA" id="ARBA00022840"/>
    </source>
</evidence>
<dbReference type="GO" id="GO:0005524">
    <property type="term" value="F:ATP binding"/>
    <property type="evidence" value="ECO:0007669"/>
    <property type="project" value="UniProtKB-KW"/>
</dbReference>
<dbReference type="SMART" id="SM00382">
    <property type="entry name" value="AAA"/>
    <property type="match status" value="1"/>
</dbReference>